<dbReference type="EnsemblMetazoa" id="XM_050656970.1">
    <property type="protein sequence ID" value="XP_050512927.1"/>
    <property type="gene ID" value="LOC126888613"/>
</dbReference>
<evidence type="ECO:0000313" key="4">
    <source>
        <dbReference type="Proteomes" id="UP001652700"/>
    </source>
</evidence>
<feature type="domain" description="Peptidase A2" evidence="2">
    <location>
        <begin position="469"/>
        <end position="505"/>
    </location>
</feature>
<dbReference type="InterPro" id="IPR005312">
    <property type="entry name" value="DUF1759"/>
</dbReference>
<name>A0ABM5KRW2_DIAVI</name>
<dbReference type="PROSITE" id="PS50175">
    <property type="entry name" value="ASP_PROT_RETROV"/>
    <property type="match status" value="1"/>
</dbReference>
<sequence>MDEATARSKKKPGKSNITRVETWIRDHLDQINSKFAIAVKLDMLKEAFHNFNDGYNYLEGTLPDGRKLETREETDALYLGCFDILSTKLDLLSKDSLDLESVSTSSTKNVSPVAVRLPEFSIQPYSGKIMEWDSFFQIFDITILKNDSLSDIQKLMYLKSYVRGEPAKLISNFPVVAKNLKLVLDTLVERYGNKYNLTKTLFLKLLDFKPVPQNANHIQLRDLYVHWSNKLKALDNLNITDKDKLDWILILLVEQKLDSATLRSLEFSREQKVEVTFEKFLNKIQKRATHLENLVPIKHSDASTSNKNKSAAPTYNRMNNRVLSATDSGKISCNFCSLQNHLICDCRKFKKMSVSDRFKFVKTNKLCVNCLEGEHYVLACPSKKSCVVCQKNHATLLHFSKRSLSPCSQLQTTETLNSSPSLPNDKNVSNGNNASIEFTTLTMSNKNSVVLLGTINVFLYSKYGRKISVKALIDTGSQLSFITEELANRLKYPMQEKNMSIYGLGISLTRSQKTVNIVINSSVNSEKMRMSCGILSKITNPLPQFKIDSKKLCIPSHFVLADSQYYVTSDIHLLIGADYCYKLLVDGMHHMGENMPTLQNSRMGWIIAGTIPTSFIKNPSSKNSHAPHACFGTKQLESIHTSEDASPCVSLCISSGNSETLEHIVQKFWCTEDVPREKPSLNSDELIAEKIFVDSTVVLPDGRYQVDMPFL</sequence>
<protein>
    <recommendedName>
        <fullName evidence="2">Peptidase A2 domain-containing protein</fullName>
    </recommendedName>
</protein>
<dbReference type="InterPro" id="IPR001969">
    <property type="entry name" value="Aspartic_peptidase_AS"/>
</dbReference>
<dbReference type="RefSeq" id="XP_050512927.1">
    <property type="nucleotide sequence ID" value="XM_050656970.1"/>
</dbReference>
<evidence type="ECO:0000259" key="2">
    <source>
        <dbReference type="PROSITE" id="PS50175"/>
    </source>
</evidence>
<dbReference type="Gene3D" id="2.40.70.10">
    <property type="entry name" value="Acid Proteases"/>
    <property type="match status" value="1"/>
</dbReference>
<organism evidence="3 4">
    <name type="scientific">Diabrotica virgifera virgifera</name>
    <name type="common">western corn rootworm</name>
    <dbReference type="NCBI Taxonomy" id="50390"/>
    <lineage>
        <taxon>Eukaryota</taxon>
        <taxon>Metazoa</taxon>
        <taxon>Ecdysozoa</taxon>
        <taxon>Arthropoda</taxon>
        <taxon>Hexapoda</taxon>
        <taxon>Insecta</taxon>
        <taxon>Pterygota</taxon>
        <taxon>Neoptera</taxon>
        <taxon>Endopterygota</taxon>
        <taxon>Coleoptera</taxon>
        <taxon>Polyphaga</taxon>
        <taxon>Cucujiformia</taxon>
        <taxon>Chrysomeloidea</taxon>
        <taxon>Chrysomelidae</taxon>
        <taxon>Galerucinae</taxon>
        <taxon>Diabroticina</taxon>
        <taxon>Diabroticites</taxon>
        <taxon>Diabrotica</taxon>
    </lineage>
</organism>
<dbReference type="Proteomes" id="UP001652700">
    <property type="component" value="Unplaced"/>
</dbReference>
<dbReference type="PANTHER" id="PTHR47331:SF4">
    <property type="entry name" value="PEPTIDASE S1 DOMAIN-CONTAINING PROTEIN"/>
    <property type="match status" value="1"/>
</dbReference>
<dbReference type="Pfam" id="PF03564">
    <property type="entry name" value="DUF1759"/>
    <property type="match status" value="1"/>
</dbReference>
<dbReference type="PANTHER" id="PTHR47331">
    <property type="entry name" value="PHD-TYPE DOMAIN-CONTAINING PROTEIN"/>
    <property type="match status" value="1"/>
</dbReference>
<evidence type="ECO:0000256" key="1">
    <source>
        <dbReference type="ARBA" id="ARBA00022801"/>
    </source>
</evidence>
<dbReference type="GeneID" id="126888613"/>
<keyword evidence="1" id="KW-0378">Hydrolase</keyword>
<dbReference type="PROSITE" id="PS00141">
    <property type="entry name" value="ASP_PROTEASE"/>
    <property type="match status" value="1"/>
</dbReference>
<keyword evidence="4" id="KW-1185">Reference proteome</keyword>
<reference evidence="3" key="1">
    <citation type="submission" date="2025-05" db="UniProtKB">
        <authorList>
            <consortium name="EnsemblMetazoa"/>
        </authorList>
    </citation>
    <scope>IDENTIFICATION</scope>
</reference>
<dbReference type="CDD" id="cd00303">
    <property type="entry name" value="retropepsin_like"/>
    <property type="match status" value="1"/>
</dbReference>
<dbReference type="InterPro" id="IPR021109">
    <property type="entry name" value="Peptidase_aspartic_dom_sf"/>
</dbReference>
<accession>A0ABM5KRW2</accession>
<evidence type="ECO:0000313" key="3">
    <source>
        <dbReference type="EnsemblMetazoa" id="XP_050512927.1"/>
    </source>
</evidence>
<proteinExistence type="predicted"/>
<dbReference type="InterPro" id="IPR001995">
    <property type="entry name" value="Peptidase_A2_cat"/>
</dbReference>